<feature type="compositionally biased region" description="Low complexity" evidence="1">
    <location>
        <begin position="28"/>
        <end position="37"/>
    </location>
</feature>
<feature type="non-terminal residue" evidence="2">
    <location>
        <position position="1"/>
    </location>
</feature>
<protein>
    <submittedName>
        <fullName evidence="2">Excinuclease ABC subunit B</fullName>
    </submittedName>
</protein>
<evidence type="ECO:0000256" key="1">
    <source>
        <dbReference type="SAM" id="MobiDB-lite"/>
    </source>
</evidence>
<evidence type="ECO:0000313" key="2">
    <source>
        <dbReference type="EMBL" id="CAA9208996.1"/>
    </source>
</evidence>
<name>A0A6J4GWU3_9PSEU</name>
<proteinExistence type="predicted"/>
<accession>A0A6J4GWU3</accession>
<feature type="compositionally biased region" description="Basic residues" evidence="1">
    <location>
        <begin position="85"/>
        <end position="99"/>
    </location>
</feature>
<sequence length="241" mass="26270">GRGPHRLPARAGHQGPLPALRGRHAAARRAAAPAALGRVRRARRHQPAARGSRPARGVAGRHPRRRQGGLPAQRALADPDDRPRGAQRVRPGAHVRRQGHRLDALRHRRDQPPPREAGRVQHRARGRSAAAAQEHRRHPRPRVPRGRGHRGVGRRRRLGAQQLPRAPRGGRGGRPGQLGHRRAPRHLGHGPGGAGRPHPAAHRPDDGRGPRPAVRAGRTPARRDRRPQEGDAGDGRGRGQL</sequence>
<dbReference type="AlphaFoldDB" id="A0A6J4GWU3"/>
<feature type="compositionally biased region" description="Low complexity" evidence="1">
    <location>
        <begin position="210"/>
        <end position="219"/>
    </location>
</feature>
<feature type="compositionally biased region" description="Basic residues" evidence="1">
    <location>
        <begin position="135"/>
        <end position="158"/>
    </location>
</feature>
<feature type="compositionally biased region" description="Basic residues" evidence="1">
    <location>
        <begin position="179"/>
        <end position="188"/>
    </location>
</feature>
<gene>
    <name evidence="2" type="ORF">AVDCRST_MAG54-2</name>
</gene>
<organism evidence="2">
    <name type="scientific">uncultured Actinomycetospora sp</name>
    <dbReference type="NCBI Taxonomy" id="1135996"/>
    <lineage>
        <taxon>Bacteria</taxon>
        <taxon>Bacillati</taxon>
        <taxon>Actinomycetota</taxon>
        <taxon>Actinomycetes</taxon>
        <taxon>Pseudonocardiales</taxon>
        <taxon>Pseudonocardiaceae</taxon>
        <taxon>Actinomycetospora</taxon>
        <taxon>environmental samples</taxon>
    </lineage>
</organism>
<feature type="non-terminal residue" evidence="2">
    <location>
        <position position="241"/>
    </location>
</feature>
<feature type="compositionally biased region" description="Basic residues" evidence="1">
    <location>
        <begin position="38"/>
        <end position="47"/>
    </location>
</feature>
<reference evidence="2" key="1">
    <citation type="submission" date="2020-02" db="EMBL/GenBank/DDBJ databases">
        <authorList>
            <person name="Meier V. D."/>
        </authorList>
    </citation>
    <scope>NUCLEOTIDE SEQUENCE</scope>
    <source>
        <strain evidence="2">AVDCRST_MAG54</strain>
    </source>
</reference>
<dbReference type="EMBL" id="CADCTH010000001">
    <property type="protein sequence ID" value="CAA9208996.1"/>
    <property type="molecule type" value="Genomic_DNA"/>
</dbReference>
<feature type="region of interest" description="Disordered" evidence="1">
    <location>
        <begin position="1"/>
        <end position="241"/>
    </location>
</feature>
<feature type="compositionally biased region" description="Basic and acidic residues" evidence="1">
    <location>
        <begin position="226"/>
        <end position="241"/>
    </location>
</feature>
<feature type="compositionally biased region" description="Basic and acidic residues" evidence="1">
    <location>
        <begin position="100"/>
        <end position="119"/>
    </location>
</feature>